<gene>
    <name evidence="2" type="ORF">APLA_LOCUS2196</name>
    <name evidence="3" type="ORF">APLA_LOCUS7311</name>
</gene>
<dbReference type="AlphaFoldDB" id="A0A8S0Z042"/>
<keyword evidence="4" id="KW-1185">Reference proteome</keyword>
<reference evidence="4 5" key="1">
    <citation type="submission" date="2020-04" db="EMBL/GenBank/DDBJ databases">
        <authorList>
            <person name="Wallbank WR R."/>
            <person name="Pardo Diaz C."/>
            <person name="Kozak K."/>
            <person name="Martin S."/>
            <person name="Jiggins C."/>
            <person name="Moest M."/>
            <person name="Warren A I."/>
            <person name="Byers J.R.P. K."/>
            <person name="Montejo-Kovacevich G."/>
            <person name="Yen C E."/>
        </authorList>
    </citation>
    <scope>NUCLEOTIDE SEQUENCE [LARGE SCALE GENOMIC DNA]</scope>
</reference>
<dbReference type="InterPro" id="IPR019396">
    <property type="entry name" value="TM_Fragile-X-F-assoc"/>
</dbReference>
<name>A0A8S0Z042_ARCPL</name>
<evidence type="ECO:0000313" key="4">
    <source>
        <dbReference type="Proteomes" id="UP000494106"/>
    </source>
</evidence>
<protein>
    <recommendedName>
        <fullName evidence="6">Transmembrane protein 60</fullName>
    </recommendedName>
</protein>
<feature type="transmembrane region" description="Helical" evidence="1">
    <location>
        <begin position="74"/>
        <end position="97"/>
    </location>
</feature>
<feature type="transmembrane region" description="Helical" evidence="1">
    <location>
        <begin position="103"/>
        <end position="128"/>
    </location>
</feature>
<keyword evidence="1" id="KW-0472">Membrane</keyword>
<evidence type="ECO:0000313" key="5">
    <source>
        <dbReference type="Proteomes" id="UP000494256"/>
    </source>
</evidence>
<dbReference type="PANTHER" id="PTHR13568">
    <property type="entry name" value="FAM11A, B PROTEIN"/>
    <property type="match status" value="1"/>
</dbReference>
<keyword evidence="1" id="KW-1133">Transmembrane helix</keyword>
<dbReference type="OrthoDB" id="10258440at2759"/>
<evidence type="ECO:0000256" key="1">
    <source>
        <dbReference type="SAM" id="Phobius"/>
    </source>
</evidence>
<dbReference type="EMBL" id="CADEBD010000300">
    <property type="protein sequence ID" value="CAB3236221.1"/>
    <property type="molecule type" value="Genomic_DNA"/>
</dbReference>
<dbReference type="Pfam" id="PF10269">
    <property type="entry name" value="Tmemb_185A"/>
    <property type="match status" value="1"/>
</dbReference>
<sequence>MAILHRALFTWFIFLVFLILLCLRLESRTHWNWFIVFIPMWVYDSILLIYVLFHMVSHCRNGIERFRGTINKNVWYIAAIGLKMAAQIIICIKLEYTSSRVTLPIYVVMTPIWMLLPVLCVEVFMHLIKHSSGSSRY</sequence>
<dbReference type="Proteomes" id="UP000494106">
    <property type="component" value="Unassembled WGS sequence"/>
</dbReference>
<evidence type="ECO:0000313" key="2">
    <source>
        <dbReference type="EMBL" id="CAB3224908.1"/>
    </source>
</evidence>
<comment type="caution">
    <text evidence="2">The sequence shown here is derived from an EMBL/GenBank/DDBJ whole genome shotgun (WGS) entry which is preliminary data.</text>
</comment>
<evidence type="ECO:0008006" key="6">
    <source>
        <dbReference type="Google" id="ProtNLM"/>
    </source>
</evidence>
<proteinExistence type="predicted"/>
<accession>A0A8S0Z042</accession>
<feature type="transmembrane region" description="Helical" evidence="1">
    <location>
        <begin position="34"/>
        <end position="53"/>
    </location>
</feature>
<dbReference type="Proteomes" id="UP000494256">
    <property type="component" value="Unassembled WGS sequence"/>
</dbReference>
<keyword evidence="1" id="KW-0812">Transmembrane</keyword>
<dbReference type="EMBL" id="CADEBC010000196">
    <property type="protein sequence ID" value="CAB3224908.1"/>
    <property type="molecule type" value="Genomic_DNA"/>
</dbReference>
<dbReference type="PANTHER" id="PTHR13568:SF4">
    <property type="entry name" value="TRANSMEMBRANE PROTEIN 60"/>
    <property type="match status" value="1"/>
</dbReference>
<organism evidence="2 4">
    <name type="scientific">Arctia plantaginis</name>
    <name type="common">Wood tiger moth</name>
    <name type="synonym">Phalaena plantaginis</name>
    <dbReference type="NCBI Taxonomy" id="874455"/>
    <lineage>
        <taxon>Eukaryota</taxon>
        <taxon>Metazoa</taxon>
        <taxon>Ecdysozoa</taxon>
        <taxon>Arthropoda</taxon>
        <taxon>Hexapoda</taxon>
        <taxon>Insecta</taxon>
        <taxon>Pterygota</taxon>
        <taxon>Neoptera</taxon>
        <taxon>Endopterygota</taxon>
        <taxon>Lepidoptera</taxon>
        <taxon>Glossata</taxon>
        <taxon>Ditrysia</taxon>
        <taxon>Noctuoidea</taxon>
        <taxon>Erebidae</taxon>
        <taxon>Arctiinae</taxon>
        <taxon>Arctia</taxon>
    </lineage>
</organism>
<evidence type="ECO:0000313" key="3">
    <source>
        <dbReference type="EMBL" id="CAB3236221.1"/>
    </source>
</evidence>